<gene>
    <name evidence="2" type="ORF">LADA_0E00694G</name>
</gene>
<dbReference type="GO" id="GO:0005886">
    <property type="term" value="C:plasma membrane"/>
    <property type="evidence" value="ECO:0007669"/>
    <property type="project" value="EnsemblFungi"/>
</dbReference>
<accession>A0A1G4JA46</accession>
<evidence type="ECO:0000313" key="2">
    <source>
        <dbReference type="EMBL" id="SCU86861.1"/>
    </source>
</evidence>
<dbReference type="PANTHER" id="PTHR39142:SF1">
    <property type="entry name" value="AEL197CP"/>
    <property type="match status" value="1"/>
</dbReference>
<dbReference type="GO" id="GO:0005783">
    <property type="term" value="C:endoplasmic reticulum"/>
    <property type="evidence" value="ECO:0007669"/>
    <property type="project" value="EnsemblFungi"/>
</dbReference>
<dbReference type="OrthoDB" id="5405745at2759"/>
<feature type="signal peptide" evidence="1">
    <location>
        <begin position="1"/>
        <end position="16"/>
    </location>
</feature>
<dbReference type="PANTHER" id="PTHR39142">
    <property type="entry name" value="MID1P"/>
    <property type="match status" value="1"/>
</dbReference>
<feature type="chain" id="PRO_5009235937" evidence="1">
    <location>
        <begin position="17"/>
        <end position="537"/>
    </location>
</feature>
<proteinExistence type="predicted"/>
<dbReference type="Proteomes" id="UP000190274">
    <property type="component" value="Chromosome E"/>
</dbReference>
<organism evidence="2 3">
    <name type="scientific">Lachancea dasiensis</name>
    <dbReference type="NCBI Taxonomy" id="1072105"/>
    <lineage>
        <taxon>Eukaryota</taxon>
        <taxon>Fungi</taxon>
        <taxon>Dikarya</taxon>
        <taxon>Ascomycota</taxon>
        <taxon>Saccharomycotina</taxon>
        <taxon>Saccharomycetes</taxon>
        <taxon>Saccharomycetales</taxon>
        <taxon>Saccharomycetaceae</taxon>
        <taxon>Lachancea</taxon>
    </lineage>
</organism>
<dbReference type="Pfam" id="PF12929">
    <property type="entry name" value="Mid1"/>
    <property type="match status" value="1"/>
</dbReference>
<dbReference type="STRING" id="1266660.A0A1G4JA46"/>
<evidence type="ECO:0000256" key="1">
    <source>
        <dbReference type="SAM" id="SignalP"/>
    </source>
</evidence>
<keyword evidence="3" id="KW-1185">Reference proteome</keyword>
<name>A0A1G4JA46_9SACH</name>
<keyword evidence="1" id="KW-0732">Signal</keyword>
<reference evidence="3" key="1">
    <citation type="submission" date="2016-03" db="EMBL/GenBank/DDBJ databases">
        <authorList>
            <person name="Devillers H."/>
        </authorList>
    </citation>
    <scope>NUCLEOTIDE SEQUENCE [LARGE SCALE GENOMIC DNA]</scope>
</reference>
<dbReference type="GO" id="GO:0098703">
    <property type="term" value="P:calcium ion import across plasma membrane"/>
    <property type="evidence" value="ECO:0007669"/>
    <property type="project" value="InterPro"/>
</dbReference>
<sequence>MHFLIWVLFWLTTALGSLDDLALDSLITNLESDYDSGNSSDSGGSSIFNPGMIEEWTPVESFASVGVRQYFNFPVNSSYSRIMSSVDMLVFLSGNINTQSWSLFNSSTDLQLAVYYTFDEADLSNTTSPGKLALFEAGYFEALAIRPLDTNDNATQYSNLYLMVEVYNSTSQSAAVSSIATQDLFWNYTLSVSQYDLVFQWDNRAWIELVDSDYDSALLVTGNVTGSSSSNYSIYNTDLYDLYLYSYAYVDYFDTTLTHSLGAIENGPYLATSAMNYSAIYGDDSSNDTDLAIRKSITVREGSVKEQFHITGLNASTTYVVYLTKKISGNQKALNSNGGVLFAKSTFRTMDDNSCSLIFDLDFCEGVAYSVPTSSLARDNKTANAFMYDQIAQSLYANFSKALQIIPCDTEQDAIYSPLRSCDDCADAYRNWLCAVSIPRCTTFQSNYFIHRNKDDNRNNFLNQDIQPLNDYFEILPCIDMCYSLVTDCPPDFQFSCPSRSSHSDLFYMSYNVFEKSQAYDTCNFVGSSSNLHIVST</sequence>
<dbReference type="EMBL" id="LT598455">
    <property type="protein sequence ID" value="SCU86861.1"/>
    <property type="molecule type" value="Genomic_DNA"/>
</dbReference>
<dbReference type="GO" id="GO:0015275">
    <property type="term" value="F:stretch-activated, monoatomic cation-selective, calcium channel activity"/>
    <property type="evidence" value="ECO:0007669"/>
    <property type="project" value="EnsemblFungi"/>
</dbReference>
<dbReference type="AlphaFoldDB" id="A0A1G4JA46"/>
<evidence type="ECO:0000313" key="3">
    <source>
        <dbReference type="Proteomes" id="UP000190274"/>
    </source>
</evidence>
<dbReference type="InterPro" id="IPR024338">
    <property type="entry name" value="MID1/Yam8"/>
</dbReference>
<protein>
    <submittedName>
        <fullName evidence="2">LADA_0E00694g1_1</fullName>
    </submittedName>
</protein>